<evidence type="ECO:0000256" key="1">
    <source>
        <dbReference type="ARBA" id="ARBA00004167"/>
    </source>
</evidence>
<dbReference type="Pfam" id="PF07963">
    <property type="entry name" value="N_methyl"/>
    <property type="match status" value="1"/>
</dbReference>
<sequence>MAKIYQKSFSDGKNAGFTLIELLVVVLIIGILAAIAVPQYQRVVDKSRLTQVMTWAAPLIQAEKLYYMANGKYSPYMEELDTQVADCEFKSISYEAQGGRGRYTCNGDWTVDLNAWQKRIHIYLPDGGPVGSTVEFQFYLDQKKTLCGLRPVAGEMYVPVLAGPVRAEPALYSIGKFPIN</sequence>
<reference evidence="8" key="1">
    <citation type="submission" date="2017-04" db="EMBL/GenBank/DDBJ databases">
        <title>Function of individual gut microbiota members based on whole genome sequencing of pure cultures obtained from chicken caecum.</title>
        <authorList>
            <person name="Medvecky M."/>
            <person name="Cejkova D."/>
            <person name="Polansky O."/>
            <person name="Karasova D."/>
            <person name="Kubasova T."/>
            <person name="Cizek A."/>
            <person name="Rychlik I."/>
        </authorList>
    </citation>
    <scope>NUCLEOTIDE SEQUENCE [LARGE SCALE GENOMIC DNA]</scope>
    <source>
        <strain evidence="8">An273</strain>
    </source>
</reference>
<evidence type="ECO:0000256" key="3">
    <source>
        <dbReference type="ARBA" id="ARBA00022692"/>
    </source>
</evidence>
<comment type="caution">
    <text evidence="7">The sequence shown here is derived from an EMBL/GenBank/DDBJ whole genome shotgun (WGS) entry which is preliminary data.</text>
</comment>
<proteinExistence type="predicted"/>
<dbReference type="Gene3D" id="3.30.700.10">
    <property type="entry name" value="Glycoprotein, Type 4 Pilin"/>
    <property type="match status" value="1"/>
</dbReference>
<dbReference type="AlphaFoldDB" id="A0A1Y4DE09"/>
<dbReference type="Proteomes" id="UP000196368">
    <property type="component" value="Unassembled WGS sequence"/>
</dbReference>
<accession>A0A1Y4DE09</accession>
<evidence type="ECO:0000313" key="8">
    <source>
        <dbReference type="Proteomes" id="UP000196368"/>
    </source>
</evidence>
<evidence type="ECO:0000256" key="2">
    <source>
        <dbReference type="ARBA" id="ARBA00022481"/>
    </source>
</evidence>
<dbReference type="SUPFAM" id="SSF54523">
    <property type="entry name" value="Pili subunits"/>
    <property type="match status" value="1"/>
</dbReference>
<dbReference type="EMBL" id="NFJD01000001">
    <property type="protein sequence ID" value="OUO57353.1"/>
    <property type="molecule type" value="Genomic_DNA"/>
</dbReference>
<feature type="transmembrane region" description="Helical" evidence="6">
    <location>
        <begin position="15"/>
        <end position="37"/>
    </location>
</feature>
<evidence type="ECO:0000313" key="7">
    <source>
        <dbReference type="EMBL" id="OUO57353.1"/>
    </source>
</evidence>
<comment type="subcellular location">
    <subcellularLocation>
        <location evidence="1">Membrane</location>
        <topology evidence="1">Single-pass membrane protein</topology>
    </subcellularLocation>
</comment>
<protein>
    <recommendedName>
        <fullName evidence="9">Prepilin-type N-terminal cleavage/methylation domain-containing protein</fullName>
    </recommendedName>
</protein>
<evidence type="ECO:0000256" key="4">
    <source>
        <dbReference type="ARBA" id="ARBA00022989"/>
    </source>
</evidence>
<keyword evidence="5 6" id="KW-0472">Membrane</keyword>
<dbReference type="PROSITE" id="PS00409">
    <property type="entry name" value="PROKAR_NTER_METHYL"/>
    <property type="match status" value="1"/>
</dbReference>
<keyword evidence="3 6" id="KW-0812">Transmembrane</keyword>
<dbReference type="RefSeq" id="WP_275531899.1">
    <property type="nucleotide sequence ID" value="NZ_NFJD01000001.1"/>
</dbReference>
<keyword evidence="2" id="KW-0488">Methylation</keyword>
<dbReference type="InterPro" id="IPR012902">
    <property type="entry name" value="N_methyl_site"/>
</dbReference>
<dbReference type="InterPro" id="IPR045584">
    <property type="entry name" value="Pilin-like"/>
</dbReference>
<evidence type="ECO:0000256" key="5">
    <source>
        <dbReference type="ARBA" id="ARBA00023136"/>
    </source>
</evidence>
<organism evidence="7 8">
    <name type="scientific">Candidatus Avelusimicrobium gallicola</name>
    <dbReference type="NCBI Taxonomy" id="2562704"/>
    <lineage>
        <taxon>Bacteria</taxon>
        <taxon>Pseudomonadati</taxon>
        <taxon>Elusimicrobiota</taxon>
        <taxon>Elusimicrobia</taxon>
        <taxon>Elusimicrobiales</taxon>
        <taxon>Elusimicrobiaceae</taxon>
        <taxon>Candidatus Avelusimicrobium</taxon>
    </lineage>
</organism>
<keyword evidence="4 6" id="KW-1133">Transmembrane helix</keyword>
<dbReference type="NCBIfam" id="TIGR02532">
    <property type="entry name" value="IV_pilin_GFxxxE"/>
    <property type="match status" value="1"/>
</dbReference>
<name>A0A1Y4DE09_9BACT</name>
<dbReference type="PANTHER" id="PTHR30093:SF44">
    <property type="entry name" value="TYPE II SECRETION SYSTEM CORE PROTEIN G"/>
    <property type="match status" value="1"/>
</dbReference>
<dbReference type="GO" id="GO:0016020">
    <property type="term" value="C:membrane"/>
    <property type="evidence" value="ECO:0007669"/>
    <property type="project" value="UniProtKB-SubCell"/>
</dbReference>
<evidence type="ECO:0000256" key="6">
    <source>
        <dbReference type="SAM" id="Phobius"/>
    </source>
</evidence>
<evidence type="ECO:0008006" key="9">
    <source>
        <dbReference type="Google" id="ProtNLM"/>
    </source>
</evidence>
<keyword evidence="8" id="KW-1185">Reference proteome</keyword>
<dbReference type="PANTHER" id="PTHR30093">
    <property type="entry name" value="GENERAL SECRETION PATHWAY PROTEIN G"/>
    <property type="match status" value="1"/>
</dbReference>
<gene>
    <name evidence="7" type="ORF">B5F75_00845</name>
</gene>